<feature type="region of interest" description="Disordered" evidence="1">
    <location>
        <begin position="235"/>
        <end position="257"/>
    </location>
</feature>
<name>A0A729Q781_SALHO</name>
<dbReference type="EMBL" id="DAAROR010000020">
    <property type="protein sequence ID" value="HAE3260414.1"/>
    <property type="molecule type" value="Genomic_DNA"/>
</dbReference>
<protein>
    <submittedName>
        <fullName evidence="2">DUF2213 domain-containing protein</fullName>
    </submittedName>
</protein>
<comment type="caution">
    <text evidence="2">The sequence shown here is derived from an EMBL/GenBank/DDBJ whole genome shotgun (WGS) entry which is preliminary data.</text>
</comment>
<accession>A0A729Q781</accession>
<evidence type="ECO:0000313" key="2">
    <source>
        <dbReference type="EMBL" id="HAE3260414.1"/>
    </source>
</evidence>
<gene>
    <name evidence="2" type="ORF">G3430_002676</name>
</gene>
<dbReference type="AlphaFoldDB" id="A0A729Q781"/>
<feature type="compositionally biased region" description="Acidic residues" evidence="1">
    <location>
        <begin position="297"/>
        <end position="306"/>
    </location>
</feature>
<organism evidence="2">
    <name type="scientific">Salmonella enterica subsp. houtenae serovar 18:z36,z38:-</name>
    <dbReference type="NCBI Taxonomy" id="2577510"/>
    <lineage>
        <taxon>Bacteria</taxon>
        <taxon>Pseudomonadati</taxon>
        <taxon>Pseudomonadota</taxon>
        <taxon>Gammaproteobacteria</taxon>
        <taxon>Enterobacterales</taxon>
        <taxon>Enterobacteriaceae</taxon>
        <taxon>Salmonella</taxon>
    </lineage>
</organism>
<feature type="compositionally biased region" description="Basic and acidic residues" evidence="1">
    <location>
        <begin position="287"/>
        <end position="296"/>
    </location>
</feature>
<evidence type="ECO:0000256" key="1">
    <source>
        <dbReference type="SAM" id="MobiDB-lite"/>
    </source>
</evidence>
<reference evidence="2" key="1">
    <citation type="journal article" date="2018" name="Genome Biol.">
        <title>SKESA: strategic k-mer extension for scrupulous assemblies.</title>
        <authorList>
            <person name="Souvorov A."/>
            <person name="Agarwala R."/>
            <person name="Lipman D.J."/>
        </authorList>
    </citation>
    <scope>NUCLEOTIDE SEQUENCE</scope>
    <source>
        <strain evidence="2">12-6852</strain>
    </source>
</reference>
<reference evidence="2" key="2">
    <citation type="submission" date="2018-07" db="EMBL/GenBank/DDBJ databases">
        <authorList>
            <consortium name="NCBI Pathogen Detection Project"/>
        </authorList>
    </citation>
    <scope>NUCLEOTIDE SEQUENCE</scope>
    <source>
        <strain evidence="2">12-6852</strain>
    </source>
</reference>
<dbReference type="InterPro" id="IPR016913">
    <property type="entry name" value="UCP029215"/>
</dbReference>
<dbReference type="Pfam" id="PF09979">
    <property type="entry name" value="DUF2213"/>
    <property type="match status" value="1"/>
</dbReference>
<dbReference type="PIRSF" id="PIRSF029215">
    <property type="entry name" value="UCP029215"/>
    <property type="match status" value="1"/>
</dbReference>
<proteinExistence type="predicted"/>
<sequence length="413" mass="44792">MKYFFNTRLGETRYQLADGSLLCKDVPIGRTGKQLYGAADLPNLKPDKFGEIVVTRSPEQVFHPATLASFEGMSITILHPEDENGNVRLVNPENWKELAVGHLQNVRRGTGDQSDLMLADLIVKDESAIQLIEDGLREVSCGYDAEYEQTEPGKARQVDITGNHVALVPKGRAGNRCAIGDRDTMANQKKSWWTRMRTAIKTGDSDTMNELLDSAPAAVTGDEGDLPGGVNLNINLSPQQPLPDKKPEMGGDVTGDGEDDIKTLLKALLAKLAKLEGTATGDNADTPDDKDKKDPTGDGEDNEEETTITGDSAYRAEVIIPGIDLSRKVKPTAFKRDVLAAADKTLVRQVVGDADIRKLPKQSVDMAFNAVSEIAKGRNTRSTTGDAQRPGMGMTSIASLNKQNADFWSNRKG</sequence>
<feature type="region of interest" description="Disordered" evidence="1">
    <location>
        <begin position="279"/>
        <end position="313"/>
    </location>
</feature>